<dbReference type="InterPro" id="IPR050114">
    <property type="entry name" value="UPF0173_UPF0282_UlaG_hydrolase"/>
</dbReference>
<dbReference type="InterPro" id="IPR036866">
    <property type="entry name" value="RibonucZ/Hydroxyglut_hydro"/>
</dbReference>
<dbReference type="GO" id="GO:0016787">
    <property type="term" value="F:hydrolase activity"/>
    <property type="evidence" value="ECO:0007669"/>
    <property type="project" value="UniProtKB-KW"/>
</dbReference>
<dbReference type="KEGG" id="thel:IG193_06750"/>
<gene>
    <name evidence="1" type="ORF">IG193_06750</name>
</gene>
<proteinExistence type="predicted"/>
<dbReference type="AlphaFoldDB" id="A0A7L9FFE3"/>
<organism evidence="1 2">
    <name type="scientific">Infirmifilum lucidum</name>
    <dbReference type="NCBI Taxonomy" id="2776706"/>
    <lineage>
        <taxon>Archaea</taxon>
        <taxon>Thermoproteota</taxon>
        <taxon>Thermoprotei</taxon>
        <taxon>Thermofilales</taxon>
        <taxon>Thermofilaceae</taxon>
        <taxon>Infirmifilum</taxon>
    </lineage>
</organism>
<evidence type="ECO:0000313" key="2">
    <source>
        <dbReference type="Proteomes" id="UP000594121"/>
    </source>
</evidence>
<keyword evidence="1" id="KW-0378">Hydrolase</keyword>
<sequence length="214" mass="23286">MGSVTFQGVLIEHLKHATFRLSAGGVTVYIDPFEVESSPGDGDVIVCTHDHYDHCSPDDILKIAKKDAVVVASVNCKEKVKRLGLQHHLLEPGGKVEVKGVVVEAVPAYNVGKKFHPREYKGIGVIVSLEGVRVYHAGDTDYIPEMKGLRGRVDVALLPVSGTYVMTADEAVKAALDIQPKLAIPMHYGVIVGSQRDAEHFKKELENKVQVAII</sequence>
<dbReference type="EMBL" id="CP062310">
    <property type="protein sequence ID" value="QOJ78449.1"/>
    <property type="molecule type" value="Genomic_DNA"/>
</dbReference>
<dbReference type="Pfam" id="PF13483">
    <property type="entry name" value="Lactamase_B_3"/>
    <property type="match status" value="1"/>
</dbReference>
<dbReference type="Proteomes" id="UP000594121">
    <property type="component" value="Chromosome"/>
</dbReference>
<keyword evidence="2" id="KW-1185">Reference proteome</keyword>
<accession>A0A7L9FFE3</accession>
<dbReference type="InParanoid" id="A0A7L9FFE3"/>
<evidence type="ECO:0000313" key="1">
    <source>
        <dbReference type="EMBL" id="QOJ78449.1"/>
    </source>
</evidence>
<dbReference type="Gene3D" id="3.60.15.10">
    <property type="entry name" value="Ribonuclease Z/Hydroxyacylglutathione hydrolase-like"/>
    <property type="match status" value="1"/>
</dbReference>
<dbReference type="RefSeq" id="WP_192818421.1">
    <property type="nucleotide sequence ID" value="NZ_CP062310.1"/>
</dbReference>
<dbReference type="FunCoup" id="A0A7L9FFE3">
    <property type="interactions" value="6"/>
</dbReference>
<reference evidence="1 2" key="1">
    <citation type="submission" date="2020-10" db="EMBL/GenBank/DDBJ databases">
        <title>Thermofilum lucidum 3507LT sp. nov. a novel member of Thermofilaceae family isolated from Chile hot spring, and proposal of description order Thermofilales.</title>
        <authorList>
            <person name="Zayulina K.S."/>
            <person name="Elcheninov A.G."/>
            <person name="Toshchakov S.V."/>
            <person name="Kublanov I.V."/>
        </authorList>
    </citation>
    <scope>NUCLEOTIDE SEQUENCE [LARGE SCALE GENOMIC DNA]</scope>
    <source>
        <strain evidence="1 2">3507LT</strain>
    </source>
</reference>
<protein>
    <submittedName>
        <fullName evidence="1">MBL fold metallo-hydrolase</fullName>
    </submittedName>
</protein>
<dbReference type="PANTHER" id="PTHR43546">
    <property type="entry name" value="UPF0173 METAL-DEPENDENT HYDROLASE MJ1163-RELATED"/>
    <property type="match status" value="1"/>
</dbReference>
<name>A0A7L9FFE3_9CREN</name>
<dbReference type="PANTHER" id="PTHR43546:SF8">
    <property type="entry name" value="METALLO-BETA-LACTAMASE DOMAIN-CONTAINING PROTEIN"/>
    <property type="match status" value="1"/>
</dbReference>
<dbReference type="GeneID" id="59149580"/>
<dbReference type="SUPFAM" id="SSF56281">
    <property type="entry name" value="Metallo-hydrolase/oxidoreductase"/>
    <property type="match status" value="1"/>
</dbReference>